<dbReference type="EMBL" id="MU860482">
    <property type="protein sequence ID" value="KAK4233758.1"/>
    <property type="molecule type" value="Genomic_DNA"/>
</dbReference>
<proteinExistence type="predicted"/>
<organism evidence="1 2">
    <name type="scientific">Achaetomium macrosporum</name>
    <dbReference type="NCBI Taxonomy" id="79813"/>
    <lineage>
        <taxon>Eukaryota</taxon>
        <taxon>Fungi</taxon>
        <taxon>Dikarya</taxon>
        <taxon>Ascomycota</taxon>
        <taxon>Pezizomycotina</taxon>
        <taxon>Sordariomycetes</taxon>
        <taxon>Sordariomycetidae</taxon>
        <taxon>Sordariales</taxon>
        <taxon>Chaetomiaceae</taxon>
        <taxon>Achaetomium</taxon>
    </lineage>
</organism>
<feature type="non-terminal residue" evidence="1">
    <location>
        <position position="1"/>
    </location>
</feature>
<reference evidence="1" key="1">
    <citation type="journal article" date="2023" name="Mol. Phylogenet. Evol.">
        <title>Genome-scale phylogeny and comparative genomics of the fungal order Sordariales.</title>
        <authorList>
            <person name="Hensen N."/>
            <person name="Bonometti L."/>
            <person name="Westerberg I."/>
            <person name="Brannstrom I.O."/>
            <person name="Guillou S."/>
            <person name="Cros-Aarteil S."/>
            <person name="Calhoun S."/>
            <person name="Haridas S."/>
            <person name="Kuo A."/>
            <person name="Mondo S."/>
            <person name="Pangilinan J."/>
            <person name="Riley R."/>
            <person name="LaButti K."/>
            <person name="Andreopoulos B."/>
            <person name="Lipzen A."/>
            <person name="Chen C."/>
            <person name="Yan M."/>
            <person name="Daum C."/>
            <person name="Ng V."/>
            <person name="Clum A."/>
            <person name="Steindorff A."/>
            <person name="Ohm R.A."/>
            <person name="Martin F."/>
            <person name="Silar P."/>
            <person name="Natvig D.O."/>
            <person name="Lalanne C."/>
            <person name="Gautier V."/>
            <person name="Ament-Velasquez S.L."/>
            <person name="Kruys A."/>
            <person name="Hutchinson M.I."/>
            <person name="Powell A.J."/>
            <person name="Barry K."/>
            <person name="Miller A.N."/>
            <person name="Grigoriev I.V."/>
            <person name="Debuchy R."/>
            <person name="Gladieux P."/>
            <person name="Hiltunen Thoren M."/>
            <person name="Johannesson H."/>
        </authorList>
    </citation>
    <scope>NUCLEOTIDE SEQUENCE</scope>
    <source>
        <strain evidence="1">CBS 532.94</strain>
    </source>
</reference>
<dbReference type="PANTHER" id="PTHR42085:SF2">
    <property type="entry name" value="F-BOX DOMAIN-CONTAINING PROTEIN"/>
    <property type="match status" value="1"/>
</dbReference>
<evidence type="ECO:0000313" key="1">
    <source>
        <dbReference type="EMBL" id="KAK4233758.1"/>
    </source>
</evidence>
<dbReference type="InterPro" id="IPR038883">
    <property type="entry name" value="AN11006-like"/>
</dbReference>
<reference evidence="1" key="2">
    <citation type="submission" date="2023-05" db="EMBL/GenBank/DDBJ databases">
        <authorList>
            <consortium name="Lawrence Berkeley National Laboratory"/>
            <person name="Steindorff A."/>
            <person name="Hensen N."/>
            <person name="Bonometti L."/>
            <person name="Westerberg I."/>
            <person name="Brannstrom I.O."/>
            <person name="Guillou S."/>
            <person name="Cros-Aarteil S."/>
            <person name="Calhoun S."/>
            <person name="Haridas S."/>
            <person name="Kuo A."/>
            <person name="Mondo S."/>
            <person name="Pangilinan J."/>
            <person name="Riley R."/>
            <person name="Labutti K."/>
            <person name="Andreopoulos B."/>
            <person name="Lipzen A."/>
            <person name="Chen C."/>
            <person name="Yanf M."/>
            <person name="Daum C."/>
            <person name="Ng V."/>
            <person name="Clum A."/>
            <person name="Ohm R."/>
            <person name="Martin F."/>
            <person name="Silar P."/>
            <person name="Natvig D."/>
            <person name="Lalanne C."/>
            <person name="Gautier V."/>
            <person name="Ament-Velasquez S.L."/>
            <person name="Kruys A."/>
            <person name="Hutchinson M.I."/>
            <person name="Powell A.J."/>
            <person name="Barry K."/>
            <person name="Miller A.N."/>
            <person name="Grigoriev I.V."/>
            <person name="Debuchy R."/>
            <person name="Gladieux P."/>
            <person name="Thoren M.H."/>
            <person name="Johannesson H."/>
        </authorList>
    </citation>
    <scope>NUCLEOTIDE SEQUENCE</scope>
    <source>
        <strain evidence="1">CBS 532.94</strain>
    </source>
</reference>
<protein>
    <submittedName>
        <fullName evidence="1">Uncharacterized protein</fullName>
    </submittedName>
</protein>
<dbReference type="Proteomes" id="UP001303760">
    <property type="component" value="Unassembled WGS sequence"/>
</dbReference>
<sequence>TCRTIYHEATHFFYSTRTFRIFPTVPGRSFTTKKPLLARLNARQRRLITSLELRLGPGFNMPPRGWVVNKALGLGDCVNVRKLTVFVECDPSDGIFKGFRKADGFYELFSRNLLDDVLFEMPFLHSVHFDAWSSVKKSGAMMSGLLAVAKARGRKICWGPERNWTDHDDDEAITLHEGTGITINFIGLEGQVGY</sequence>
<name>A0AAN7C1S0_9PEZI</name>
<dbReference type="AlphaFoldDB" id="A0AAN7C1S0"/>
<accession>A0AAN7C1S0</accession>
<keyword evidence="2" id="KW-1185">Reference proteome</keyword>
<gene>
    <name evidence="1" type="ORF">C8A03DRAFT_19218</name>
</gene>
<comment type="caution">
    <text evidence="1">The sequence shown here is derived from an EMBL/GenBank/DDBJ whole genome shotgun (WGS) entry which is preliminary data.</text>
</comment>
<evidence type="ECO:0000313" key="2">
    <source>
        <dbReference type="Proteomes" id="UP001303760"/>
    </source>
</evidence>
<dbReference type="PANTHER" id="PTHR42085">
    <property type="entry name" value="F-BOX DOMAIN-CONTAINING PROTEIN"/>
    <property type="match status" value="1"/>
</dbReference>